<dbReference type="InterPro" id="IPR000595">
    <property type="entry name" value="cNMP-bd_dom"/>
</dbReference>
<dbReference type="Pfam" id="PF00027">
    <property type="entry name" value="cNMP_binding"/>
    <property type="match status" value="1"/>
</dbReference>
<feature type="compositionally biased region" description="Basic residues" evidence="1">
    <location>
        <begin position="12"/>
        <end position="21"/>
    </location>
</feature>
<evidence type="ECO:0000259" key="2">
    <source>
        <dbReference type="PROSITE" id="PS50042"/>
    </source>
</evidence>
<dbReference type="InterPro" id="IPR018490">
    <property type="entry name" value="cNMP-bd_dom_sf"/>
</dbReference>
<protein>
    <recommendedName>
        <fullName evidence="2">Cyclic nucleotide-binding domain-containing protein</fullName>
    </recommendedName>
</protein>
<dbReference type="eggNOG" id="COG4271">
    <property type="taxonomic scope" value="Bacteria"/>
</dbReference>
<organism evidence="3 4">
    <name type="scientific">Myxococcus stipitatus (strain DSM 14675 / JCM 12634 / Mx s8)</name>
    <dbReference type="NCBI Taxonomy" id="1278073"/>
    <lineage>
        <taxon>Bacteria</taxon>
        <taxon>Pseudomonadati</taxon>
        <taxon>Myxococcota</taxon>
        <taxon>Myxococcia</taxon>
        <taxon>Myxococcales</taxon>
        <taxon>Cystobacterineae</taxon>
        <taxon>Myxococcaceae</taxon>
        <taxon>Myxococcus</taxon>
    </lineage>
</organism>
<dbReference type="PRINTS" id="PR00103">
    <property type="entry name" value="CAMPKINASE"/>
</dbReference>
<dbReference type="PROSITE" id="PS50042">
    <property type="entry name" value="CNMP_BINDING_3"/>
    <property type="match status" value="1"/>
</dbReference>
<name>L7UAE6_MYXSD</name>
<sequence>MGALSASGPRGSHCRIHAQRRPPHEHQWQHLARGLPCCLAPSHGGTMKARYEGDKGKRILIEALMQQAVVQHDPALAEGLANIGSLIEFKAGDVIMAQNDIDNSIFFVLSGTTSVFINGRHVADRGSREALGEMALIDPSAPRAATVKAKDPVVAMKIQEPDFHQLADAHPRIWRAMALVMAQRLRQRNSFYRPPNEHPLMFLGSSTEGLLIAKEIQLNLKHTTTVRIWTNGVFGPSGVPVDDLIKQVDACDFAAFVFGPDDTTISRKELLDAPRDNVVFELGLFMGRVGRERAFIIKEQSTEIKIPSDLLGITPITYIARPGDKDLSAALGPACTEIENVIKRVGTR</sequence>
<dbReference type="InterPro" id="IPR018488">
    <property type="entry name" value="cNMP-bd_CS"/>
</dbReference>
<dbReference type="OrthoDB" id="5497289at2"/>
<dbReference type="AlphaFoldDB" id="L7UAE6"/>
<accession>L7UAE6</accession>
<feature type="domain" description="Cyclic nucleotide-binding" evidence="2">
    <location>
        <begin position="89"/>
        <end position="166"/>
    </location>
</feature>
<dbReference type="PROSITE" id="PS00889">
    <property type="entry name" value="CNMP_BINDING_2"/>
    <property type="match status" value="1"/>
</dbReference>
<dbReference type="STRING" id="1278073.MYSTI_03260"/>
<dbReference type="CDD" id="cd00038">
    <property type="entry name" value="CAP_ED"/>
    <property type="match status" value="1"/>
</dbReference>
<dbReference type="SUPFAM" id="SSF51206">
    <property type="entry name" value="cAMP-binding domain-like"/>
    <property type="match status" value="1"/>
</dbReference>
<keyword evidence="4" id="KW-1185">Reference proteome</keyword>
<dbReference type="Gene3D" id="2.60.120.10">
    <property type="entry name" value="Jelly Rolls"/>
    <property type="match status" value="1"/>
</dbReference>
<dbReference type="Proteomes" id="UP000011131">
    <property type="component" value="Chromosome"/>
</dbReference>
<dbReference type="HOGENOM" id="CLU_914906_0_0_7"/>
<evidence type="ECO:0000256" key="1">
    <source>
        <dbReference type="SAM" id="MobiDB-lite"/>
    </source>
</evidence>
<gene>
    <name evidence="3" type="ordered locus">MYSTI_03260</name>
</gene>
<proteinExistence type="predicted"/>
<reference evidence="3 4" key="1">
    <citation type="journal article" date="2013" name="Genome Announc.">
        <title>Complete genome sequence of Myxococcus stipitatus strain DSM 14675, a fruiting myxobacterium.</title>
        <authorList>
            <person name="Huntley S."/>
            <person name="Kneip S."/>
            <person name="Treuner-Lange A."/>
            <person name="Sogaard-Andersen L."/>
        </authorList>
    </citation>
    <scope>NUCLEOTIDE SEQUENCE [LARGE SCALE GENOMIC DNA]</scope>
    <source>
        <strain evidence="4">DSM 14675 / JCM 12634 / Mx s8</strain>
    </source>
</reference>
<evidence type="ECO:0000313" key="4">
    <source>
        <dbReference type="Proteomes" id="UP000011131"/>
    </source>
</evidence>
<dbReference type="InterPro" id="IPR014710">
    <property type="entry name" value="RmlC-like_jellyroll"/>
</dbReference>
<dbReference type="EMBL" id="CP004025">
    <property type="protein sequence ID" value="AGC44572.1"/>
    <property type="molecule type" value="Genomic_DNA"/>
</dbReference>
<feature type="region of interest" description="Disordered" evidence="1">
    <location>
        <begin position="1"/>
        <end position="21"/>
    </location>
</feature>
<dbReference type="SMART" id="SM00100">
    <property type="entry name" value="cNMP"/>
    <property type="match status" value="1"/>
</dbReference>
<dbReference type="Pfam" id="PF10137">
    <property type="entry name" value="CAP12-PCTIR_TIR"/>
    <property type="match status" value="1"/>
</dbReference>
<dbReference type="KEGG" id="msd:MYSTI_03260"/>
<dbReference type="GO" id="GO:0050135">
    <property type="term" value="F:NADP+ nucleosidase activity"/>
    <property type="evidence" value="ECO:0007669"/>
    <property type="project" value="InterPro"/>
</dbReference>
<evidence type="ECO:0000313" key="3">
    <source>
        <dbReference type="EMBL" id="AGC44572.1"/>
    </source>
</evidence>
<dbReference type="eggNOG" id="COG0664">
    <property type="taxonomic scope" value="Bacteria"/>
</dbReference>
<dbReference type="InterPro" id="IPR019302">
    <property type="entry name" value="CAP12/PCTIR_TIR_dom"/>
</dbReference>